<dbReference type="Gene3D" id="3.30.420.150">
    <property type="entry name" value="Exopolyphosphatase. Domain 2"/>
    <property type="match status" value="1"/>
</dbReference>
<evidence type="ECO:0000256" key="23">
    <source>
        <dbReference type="ARBA" id="ARBA00044314"/>
    </source>
</evidence>
<comment type="catalytic activity">
    <reaction evidence="31">
        <text>IDP + H2O = IMP + phosphate + H(+)</text>
        <dbReference type="Rhea" id="RHEA:35207"/>
        <dbReference type="ChEBI" id="CHEBI:15377"/>
        <dbReference type="ChEBI" id="CHEBI:15378"/>
        <dbReference type="ChEBI" id="CHEBI:43474"/>
        <dbReference type="ChEBI" id="CHEBI:58053"/>
        <dbReference type="ChEBI" id="CHEBI:58280"/>
    </reaction>
    <physiologicalReaction direction="left-to-right" evidence="31">
        <dbReference type="Rhea" id="RHEA:35208"/>
    </physiologicalReaction>
</comment>
<dbReference type="InterPro" id="IPR000407">
    <property type="entry name" value="GDA1_CD39_NTPase"/>
</dbReference>
<evidence type="ECO:0000256" key="15">
    <source>
        <dbReference type="ARBA" id="ARBA00023136"/>
    </source>
</evidence>
<keyword evidence="11" id="KW-0106">Calcium</keyword>
<proteinExistence type="inferred from homology"/>
<dbReference type="Ensembl" id="ENSMFAT00000067800.2">
    <property type="protein sequence ID" value="ENSMFAP00000017260.2"/>
    <property type="gene ID" value="ENSMFAG00000038060.2"/>
</dbReference>
<evidence type="ECO:0000256" key="35">
    <source>
        <dbReference type="ARBA" id="ARBA00049104"/>
    </source>
</evidence>
<evidence type="ECO:0000256" key="14">
    <source>
        <dbReference type="ARBA" id="ARBA00022989"/>
    </source>
</evidence>
<dbReference type="GO" id="GO:0045134">
    <property type="term" value="F:UDP phosphatase activity"/>
    <property type="evidence" value="ECO:0007669"/>
    <property type="project" value="TreeGrafter"/>
</dbReference>
<dbReference type="Proteomes" id="UP000233100">
    <property type="component" value="Chromosome 9"/>
</dbReference>
<dbReference type="Gene3D" id="3.30.420.40">
    <property type="match status" value="1"/>
</dbReference>
<comment type="catalytic activity">
    <reaction evidence="33">
        <text>ATP + H2O = ADP + phosphate + H(+)</text>
        <dbReference type="Rhea" id="RHEA:13065"/>
        <dbReference type="ChEBI" id="CHEBI:15377"/>
        <dbReference type="ChEBI" id="CHEBI:15378"/>
        <dbReference type="ChEBI" id="CHEBI:30616"/>
        <dbReference type="ChEBI" id="CHEBI:43474"/>
        <dbReference type="ChEBI" id="CHEBI:456216"/>
    </reaction>
    <physiologicalReaction direction="left-to-right" evidence="33">
        <dbReference type="Rhea" id="RHEA:13066"/>
    </physiologicalReaction>
</comment>
<comment type="cofactor">
    <cofactor evidence="1">
        <name>Ca(2+)</name>
        <dbReference type="ChEBI" id="CHEBI:29108"/>
    </cofactor>
</comment>
<comment type="catalytic activity">
    <reaction evidence="41">
        <text>UDP + H2O = UMP + phosphate + H(+)</text>
        <dbReference type="Rhea" id="RHEA:64876"/>
        <dbReference type="ChEBI" id="CHEBI:15377"/>
        <dbReference type="ChEBI" id="CHEBI:15378"/>
        <dbReference type="ChEBI" id="CHEBI:43474"/>
        <dbReference type="ChEBI" id="CHEBI:57865"/>
        <dbReference type="ChEBI" id="CHEBI:58223"/>
    </reaction>
    <physiologicalReaction direction="left-to-right" evidence="41">
        <dbReference type="Rhea" id="RHEA:64877"/>
    </physiologicalReaction>
</comment>
<organism evidence="47 48">
    <name type="scientific">Macaca fascicularis</name>
    <name type="common">Crab-eating macaque</name>
    <name type="synonym">Cynomolgus monkey</name>
    <dbReference type="NCBI Taxonomy" id="9541"/>
    <lineage>
        <taxon>Eukaryota</taxon>
        <taxon>Metazoa</taxon>
        <taxon>Chordata</taxon>
        <taxon>Craniata</taxon>
        <taxon>Vertebrata</taxon>
        <taxon>Euteleostomi</taxon>
        <taxon>Mammalia</taxon>
        <taxon>Eutheria</taxon>
        <taxon>Euarchontoglires</taxon>
        <taxon>Primates</taxon>
        <taxon>Haplorrhini</taxon>
        <taxon>Catarrhini</taxon>
        <taxon>Cercopithecidae</taxon>
        <taxon>Cercopithecinae</taxon>
        <taxon>Macaca</taxon>
    </lineage>
</organism>
<dbReference type="PANTHER" id="PTHR11782">
    <property type="entry name" value="ADENOSINE/GUANOSINE DIPHOSPHATASE"/>
    <property type="match status" value="1"/>
</dbReference>
<dbReference type="GO" id="GO:0005524">
    <property type="term" value="F:ATP binding"/>
    <property type="evidence" value="ECO:0007669"/>
    <property type="project" value="UniProtKB-KW"/>
</dbReference>
<evidence type="ECO:0000256" key="20">
    <source>
        <dbReference type="ARBA" id="ARBA00042147"/>
    </source>
</evidence>
<evidence type="ECO:0000256" key="26">
    <source>
        <dbReference type="ARBA" id="ARBA00047358"/>
    </source>
</evidence>
<comment type="catalytic activity">
    <reaction evidence="37">
        <text>ITP + H2O = IDP + phosphate + H(+)</text>
        <dbReference type="Rhea" id="RHEA:28330"/>
        <dbReference type="ChEBI" id="CHEBI:15377"/>
        <dbReference type="ChEBI" id="CHEBI:15378"/>
        <dbReference type="ChEBI" id="CHEBI:43474"/>
        <dbReference type="ChEBI" id="CHEBI:58280"/>
        <dbReference type="ChEBI" id="CHEBI:61402"/>
    </reaction>
    <physiologicalReaction direction="left-to-right" evidence="37">
        <dbReference type="Rhea" id="RHEA:28331"/>
    </physiologicalReaction>
</comment>
<feature type="active site" description="Proton acceptor" evidence="43">
    <location>
        <position position="196"/>
    </location>
</feature>
<reference evidence="47" key="2">
    <citation type="submission" date="2025-08" db="UniProtKB">
        <authorList>
            <consortium name="Ensembl"/>
        </authorList>
    </citation>
    <scope>IDENTIFICATION</scope>
</reference>
<evidence type="ECO:0000256" key="27">
    <source>
        <dbReference type="ARBA" id="ARBA00047627"/>
    </source>
</evidence>
<comment type="catalytic activity">
    <reaction evidence="28">
        <text>a ribonucleoside 5'-triphosphate + H2O = a ribonucleoside 5'-diphosphate + phosphate + H(+)</text>
        <dbReference type="Rhea" id="RHEA:23680"/>
        <dbReference type="ChEBI" id="CHEBI:15377"/>
        <dbReference type="ChEBI" id="CHEBI:15378"/>
        <dbReference type="ChEBI" id="CHEBI:43474"/>
        <dbReference type="ChEBI" id="CHEBI:57930"/>
        <dbReference type="ChEBI" id="CHEBI:61557"/>
    </reaction>
    <physiologicalReaction direction="left-to-right" evidence="28">
        <dbReference type="Rhea" id="RHEA:23681"/>
    </physiologicalReaction>
</comment>
<dbReference type="FunFam" id="3.30.420.40:FF:000068">
    <property type="entry name" value="Ectonucleoside triphosphate diphosphohydrolase 1"/>
    <property type="match status" value="1"/>
</dbReference>
<dbReference type="Bgee" id="ENSMFAG00000038060">
    <property type="expression patterns" value="Expressed in lung and 13 other cell types or tissues"/>
</dbReference>
<reference evidence="47 48" key="1">
    <citation type="submission" date="2013-03" db="EMBL/GenBank/DDBJ databases">
        <authorList>
            <person name="Warren W."/>
            <person name="Wilson R.K."/>
        </authorList>
    </citation>
    <scope>NUCLEOTIDE SEQUENCE</scope>
</reference>
<comment type="catalytic activity">
    <reaction evidence="27">
        <text>ITP + 2 H2O = IMP + 2 phosphate + 2 H(+)</text>
        <dbReference type="Rhea" id="RHEA:77735"/>
        <dbReference type="ChEBI" id="CHEBI:15377"/>
        <dbReference type="ChEBI" id="CHEBI:15378"/>
        <dbReference type="ChEBI" id="CHEBI:43474"/>
        <dbReference type="ChEBI" id="CHEBI:58053"/>
        <dbReference type="ChEBI" id="CHEBI:61402"/>
    </reaction>
    <physiologicalReaction direction="left-to-right" evidence="27">
        <dbReference type="Rhea" id="RHEA:77736"/>
    </physiologicalReaction>
</comment>
<evidence type="ECO:0000256" key="22">
    <source>
        <dbReference type="ARBA" id="ARBA00044280"/>
    </source>
</evidence>
<evidence type="ECO:0000313" key="47">
    <source>
        <dbReference type="Ensembl" id="ENSMFAP00000017260.2"/>
    </source>
</evidence>
<keyword evidence="15 46" id="KW-0472">Membrane</keyword>
<dbReference type="GO" id="GO:0009134">
    <property type="term" value="P:nucleoside diphosphate catabolic process"/>
    <property type="evidence" value="ECO:0007669"/>
    <property type="project" value="TreeGrafter"/>
</dbReference>
<evidence type="ECO:0000256" key="7">
    <source>
        <dbReference type="ARBA" id="ARBA00012148"/>
    </source>
</evidence>
<dbReference type="GO" id="GO:0004050">
    <property type="term" value="F:apyrase activity"/>
    <property type="evidence" value="ECO:0007669"/>
    <property type="project" value="UniProtKB-EC"/>
</dbReference>
<evidence type="ECO:0000256" key="42">
    <source>
        <dbReference type="ARBA" id="ARBA00049526"/>
    </source>
</evidence>
<comment type="similarity">
    <text evidence="5 45">Belongs to the GDA1/CD39 NTPase family.</text>
</comment>
<comment type="catalytic activity">
    <reaction evidence="29">
        <text>CDP + H2O = CMP + phosphate + H(+)</text>
        <dbReference type="Rhea" id="RHEA:64880"/>
        <dbReference type="ChEBI" id="CHEBI:15377"/>
        <dbReference type="ChEBI" id="CHEBI:15378"/>
        <dbReference type="ChEBI" id="CHEBI:43474"/>
        <dbReference type="ChEBI" id="CHEBI:58069"/>
        <dbReference type="ChEBI" id="CHEBI:60377"/>
    </reaction>
    <physiologicalReaction direction="left-to-right" evidence="29">
        <dbReference type="Rhea" id="RHEA:64881"/>
    </physiologicalReaction>
</comment>
<evidence type="ECO:0000256" key="25">
    <source>
        <dbReference type="ARBA" id="ARBA00047297"/>
    </source>
</evidence>
<evidence type="ECO:0000256" key="4">
    <source>
        <dbReference type="ARBA" id="ARBA00004345"/>
    </source>
</evidence>
<comment type="catalytic activity">
    <reaction evidence="32">
        <text>ATP + 2 H2O = AMP + 2 phosphate + 2 H(+)</text>
        <dbReference type="Rhea" id="RHEA:20988"/>
        <dbReference type="ChEBI" id="CHEBI:15377"/>
        <dbReference type="ChEBI" id="CHEBI:15378"/>
        <dbReference type="ChEBI" id="CHEBI:30616"/>
        <dbReference type="ChEBI" id="CHEBI:43474"/>
        <dbReference type="ChEBI" id="CHEBI:456215"/>
    </reaction>
    <physiologicalReaction direction="left-to-right" evidence="32">
        <dbReference type="Rhea" id="RHEA:20989"/>
    </physiologicalReaction>
</comment>
<evidence type="ECO:0000256" key="43">
    <source>
        <dbReference type="PIRSR" id="PIRSR600407-1"/>
    </source>
</evidence>
<dbReference type="PANTHER" id="PTHR11782:SF32">
    <property type="entry name" value="ECTONUCLEOSIDE TRIPHOSPHATE DIPHOSPHOHYDROLASE 1"/>
    <property type="match status" value="1"/>
</dbReference>
<evidence type="ECO:0000256" key="46">
    <source>
        <dbReference type="SAM" id="Phobius"/>
    </source>
</evidence>
<reference evidence="47" key="3">
    <citation type="submission" date="2025-09" db="UniProtKB">
        <authorList>
            <consortium name="Ensembl"/>
        </authorList>
    </citation>
    <scope>IDENTIFICATION</scope>
</reference>
<evidence type="ECO:0000256" key="31">
    <source>
        <dbReference type="ARBA" id="ARBA00048279"/>
    </source>
</evidence>
<evidence type="ECO:0000256" key="10">
    <source>
        <dbReference type="ARBA" id="ARBA00022801"/>
    </source>
</evidence>
<comment type="catalytic activity">
    <reaction evidence="38">
        <text>UTP + 2 H2O = UMP + 2 phosphate + 2 H(+)</text>
        <dbReference type="Rhea" id="RHEA:64896"/>
        <dbReference type="ChEBI" id="CHEBI:15377"/>
        <dbReference type="ChEBI" id="CHEBI:15378"/>
        <dbReference type="ChEBI" id="CHEBI:43474"/>
        <dbReference type="ChEBI" id="CHEBI:46398"/>
        <dbReference type="ChEBI" id="CHEBI:57865"/>
    </reaction>
    <physiologicalReaction direction="left-to-right" evidence="38">
        <dbReference type="Rhea" id="RHEA:64897"/>
    </physiologicalReaction>
</comment>
<keyword evidence="17" id="KW-0325">Glycoprotein</keyword>
<evidence type="ECO:0000256" key="11">
    <source>
        <dbReference type="ARBA" id="ARBA00022837"/>
    </source>
</evidence>
<feature type="binding site" evidence="44">
    <location>
        <begin position="238"/>
        <end position="242"/>
    </location>
    <ligand>
        <name>ATP</name>
        <dbReference type="ChEBI" id="CHEBI:30616"/>
    </ligand>
</feature>
<evidence type="ECO:0000256" key="1">
    <source>
        <dbReference type="ARBA" id="ARBA00001913"/>
    </source>
</evidence>
<dbReference type="GO" id="GO:0017111">
    <property type="term" value="F:ribonucleoside triphosphate phosphatase activity"/>
    <property type="evidence" value="ECO:0007669"/>
    <property type="project" value="TreeGrafter"/>
</dbReference>
<evidence type="ECO:0000256" key="16">
    <source>
        <dbReference type="ARBA" id="ARBA00023157"/>
    </source>
</evidence>
<protein>
    <recommendedName>
        <fullName evidence="18">Ectonucleoside triphosphate diphosphohydrolase 1</fullName>
        <ecNumber evidence="7">3.6.1.5</ecNumber>
    </recommendedName>
    <alternativeName>
        <fullName evidence="23">ATP diphosphohydrolase</fullName>
    </alternativeName>
    <alternativeName>
        <fullName evidence="20">Ecto-ATP diphosphohydrolase 1</fullName>
    </alternativeName>
    <alternativeName>
        <fullName evidence="21">Ecto-apyrase</fullName>
    </alternativeName>
    <alternativeName>
        <fullName evidence="19">Lymphoid cell activation antigen</fullName>
    </alternativeName>
    <alternativeName>
        <fullName evidence="22">Nucleoside triphosphate diphosphohydrolase 1</fullName>
    </alternativeName>
</protein>
<dbReference type="GeneTree" id="ENSGT00940000156590"/>
<evidence type="ECO:0000256" key="39">
    <source>
        <dbReference type="ARBA" id="ARBA00049333"/>
    </source>
</evidence>
<keyword evidence="13" id="KW-0460">Magnesium</keyword>
<evidence type="ECO:0000256" key="19">
    <source>
        <dbReference type="ARBA" id="ARBA00041335"/>
    </source>
</evidence>
<evidence type="ECO:0000256" key="29">
    <source>
        <dbReference type="ARBA" id="ARBA00048136"/>
    </source>
</evidence>
<comment type="catalytic activity">
    <reaction evidence="34">
        <text>a ribonucleoside 5'-diphosphate + H2O = a ribonucleoside 5'-phosphate + phosphate + H(+)</text>
        <dbReference type="Rhea" id="RHEA:36799"/>
        <dbReference type="ChEBI" id="CHEBI:15377"/>
        <dbReference type="ChEBI" id="CHEBI:15378"/>
        <dbReference type="ChEBI" id="CHEBI:43474"/>
        <dbReference type="ChEBI" id="CHEBI:57930"/>
        <dbReference type="ChEBI" id="CHEBI:58043"/>
    </reaction>
    <physiologicalReaction direction="left-to-right" evidence="34">
        <dbReference type="Rhea" id="RHEA:36800"/>
    </physiologicalReaction>
</comment>
<evidence type="ECO:0000256" key="9">
    <source>
        <dbReference type="ARBA" id="ARBA00022741"/>
    </source>
</evidence>
<feature type="transmembrane region" description="Helical" evidence="46">
    <location>
        <begin position="39"/>
        <end position="59"/>
    </location>
</feature>
<evidence type="ECO:0000256" key="32">
    <source>
        <dbReference type="ARBA" id="ARBA00048517"/>
    </source>
</evidence>
<comment type="catalytic activity">
    <reaction evidence="30">
        <text>GDP + H2O = GMP + phosphate + H(+)</text>
        <dbReference type="Rhea" id="RHEA:22156"/>
        <dbReference type="ChEBI" id="CHEBI:15377"/>
        <dbReference type="ChEBI" id="CHEBI:15378"/>
        <dbReference type="ChEBI" id="CHEBI:43474"/>
        <dbReference type="ChEBI" id="CHEBI:58115"/>
        <dbReference type="ChEBI" id="CHEBI:58189"/>
    </reaction>
    <physiologicalReaction direction="left-to-right" evidence="30">
        <dbReference type="Rhea" id="RHEA:22157"/>
    </physiologicalReaction>
</comment>
<comment type="subunit">
    <text evidence="6">Homodimer; disulfide-linked.</text>
</comment>
<evidence type="ECO:0000256" key="33">
    <source>
        <dbReference type="ARBA" id="ARBA00048778"/>
    </source>
</evidence>
<keyword evidence="16" id="KW-1015">Disulfide bond</keyword>
<evidence type="ECO:0000256" key="24">
    <source>
        <dbReference type="ARBA" id="ARBA00045877"/>
    </source>
</evidence>
<evidence type="ECO:0000256" key="3">
    <source>
        <dbReference type="ARBA" id="ARBA00004141"/>
    </source>
</evidence>
<comment type="cofactor">
    <cofactor evidence="2">
        <name>Mg(2+)</name>
        <dbReference type="ChEBI" id="CHEBI:18420"/>
    </cofactor>
</comment>
<keyword evidence="10 45" id="KW-0378">Hydrolase</keyword>
<evidence type="ECO:0000256" key="30">
    <source>
        <dbReference type="ARBA" id="ARBA00048153"/>
    </source>
</evidence>
<comment type="catalytic activity">
    <reaction evidence="25">
        <text>a ribonucleoside 5'-triphosphate + 2 H2O = a ribonucleoside 5'-phosphate + 2 phosphate + 2 H(+)</text>
        <dbReference type="Rhea" id="RHEA:36795"/>
        <dbReference type="ChEBI" id="CHEBI:15377"/>
        <dbReference type="ChEBI" id="CHEBI:15378"/>
        <dbReference type="ChEBI" id="CHEBI:43474"/>
        <dbReference type="ChEBI" id="CHEBI:58043"/>
        <dbReference type="ChEBI" id="CHEBI:61557"/>
        <dbReference type="EC" id="3.6.1.5"/>
    </reaction>
    <physiologicalReaction direction="left-to-right" evidence="25">
        <dbReference type="Rhea" id="RHEA:36796"/>
    </physiologicalReaction>
</comment>
<evidence type="ECO:0000256" key="37">
    <source>
        <dbReference type="ARBA" id="ARBA00049189"/>
    </source>
</evidence>
<keyword evidence="12 44" id="KW-0067">ATP-binding</keyword>
<evidence type="ECO:0000256" key="5">
    <source>
        <dbReference type="ARBA" id="ARBA00009283"/>
    </source>
</evidence>
<dbReference type="Pfam" id="PF01150">
    <property type="entry name" value="GDA1_CD39"/>
    <property type="match status" value="1"/>
</dbReference>
<evidence type="ECO:0000256" key="8">
    <source>
        <dbReference type="ARBA" id="ARBA00022692"/>
    </source>
</evidence>
<dbReference type="VEuPathDB" id="HostDB:ENSMFAG00000031765"/>
<accession>A0A2K5UXQ8</accession>
<evidence type="ECO:0000256" key="36">
    <source>
        <dbReference type="ARBA" id="ARBA00049117"/>
    </source>
</evidence>
<evidence type="ECO:0000256" key="21">
    <source>
        <dbReference type="ARBA" id="ARBA00042196"/>
    </source>
</evidence>
<keyword evidence="14 46" id="KW-1133">Transmembrane helix</keyword>
<sequence length="552" mass="61996">MLFDSILSTVGLSKLVSVVSSPAAALSKSNVKTFCSKNILAILGFSSIIAVIALLAVGLTQNKALPENIKYGIVLDAGSSHTSLYIYKWPAEKENDTGVVHQVEECRVKGPGISKYVQKVNEIGIYLTDCMERAREVIPRSQHQETPVYLGATAGMRLLRMESEELADRVLDVVERSLSNYPFDFQGARIITGQEEGAYGWITINYLLGKFSQKTRWFSIVPYETNNQETFGALDLGGASTQITFVPQNQTTESPDNALQFRLYGKDYNVYTHSFLCYGKDQALWQKLAKDIQVASNEILRDPCFHPGYKKVVNVSDLYKTPCTKRFEMTLPFQQFEIQGIGNYQQCHQSVLELFNTSYCPYSQCAFNGIFLPPLQGDFGMSEEMDNVTAEEITDKHLQKDLDAEENQNVVETMRGKVREKLKISKINKGEKSSMEQLVESKIYQRSKLSPQTEVSLDESLSFFILSGEEGSALGKSSEQRPVKDSYPKCFSLGVNLQNVAESEDEEFMKEFILTDLLKVKAADYEDDQEQIKKQKANIFVPSSSPGNILFQ</sequence>
<evidence type="ECO:0000313" key="48">
    <source>
        <dbReference type="Proteomes" id="UP000233100"/>
    </source>
</evidence>
<evidence type="ECO:0000256" key="6">
    <source>
        <dbReference type="ARBA" id="ARBA00011748"/>
    </source>
</evidence>
<evidence type="ECO:0000256" key="40">
    <source>
        <dbReference type="ARBA" id="ARBA00049373"/>
    </source>
</evidence>
<gene>
    <name evidence="47" type="primary">CC2D2B</name>
</gene>
<evidence type="ECO:0000256" key="12">
    <source>
        <dbReference type="ARBA" id="ARBA00022840"/>
    </source>
</evidence>
<comment type="catalytic activity">
    <reaction evidence="39">
        <text>GTP + 2 H2O = GMP + 2 phosphate + 2 H(+)</text>
        <dbReference type="Rhea" id="RHEA:64904"/>
        <dbReference type="ChEBI" id="CHEBI:15377"/>
        <dbReference type="ChEBI" id="CHEBI:15378"/>
        <dbReference type="ChEBI" id="CHEBI:37565"/>
        <dbReference type="ChEBI" id="CHEBI:43474"/>
        <dbReference type="ChEBI" id="CHEBI:58115"/>
    </reaction>
    <physiologicalReaction direction="left-to-right" evidence="39">
        <dbReference type="Rhea" id="RHEA:64905"/>
    </physiologicalReaction>
</comment>
<evidence type="ECO:0000256" key="41">
    <source>
        <dbReference type="ARBA" id="ARBA00049502"/>
    </source>
</evidence>
<evidence type="ECO:0000256" key="17">
    <source>
        <dbReference type="ARBA" id="ARBA00023180"/>
    </source>
</evidence>
<dbReference type="EC" id="3.6.1.5" evidence="7"/>
<evidence type="ECO:0000256" key="34">
    <source>
        <dbReference type="ARBA" id="ARBA00048790"/>
    </source>
</evidence>
<keyword evidence="8 46" id="KW-0812">Transmembrane</keyword>
<comment type="function">
    <text evidence="24">Catalyzes the hydrolysis of both di- and triphosphate nucleotides (NDPs and NTPs) and hydrolyze NTPs to nucleotide monophosphates (NMPs) in two distinct successive phosphate-releasing steps, with NDPs as intermediates and participates in the regulation of extracellular levels of nucleotides. By hydrolyzing proinflammatory ATP and platelet-activating ADP to AMP, it blocks platelet aggregation and supports blood flow.</text>
</comment>
<dbReference type="PROSITE" id="PS01238">
    <property type="entry name" value="GDA1_CD39_NTPASE"/>
    <property type="match status" value="1"/>
</dbReference>
<evidence type="ECO:0000256" key="13">
    <source>
        <dbReference type="ARBA" id="ARBA00022842"/>
    </source>
</evidence>
<dbReference type="GO" id="GO:0005901">
    <property type="term" value="C:caveola"/>
    <property type="evidence" value="ECO:0007669"/>
    <property type="project" value="UniProtKB-SubCell"/>
</dbReference>
<comment type="catalytic activity">
    <reaction evidence="40">
        <text>CTP + 2 H2O = CMP + 2 phosphate + 2 H(+)</text>
        <dbReference type="Rhea" id="RHEA:64908"/>
        <dbReference type="ChEBI" id="CHEBI:15377"/>
        <dbReference type="ChEBI" id="CHEBI:15378"/>
        <dbReference type="ChEBI" id="CHEBI:37563"/>
        <dbReference type="ChEBI" id="CHEBI:43474"/>
        <dbReference type="ChEBI" id="CHEBI:60377"/>
    </reaction>
    <physiologicalReaction direction="left-to-right" evidence="40">
        <dbReference type="Rhea" id="RHEA:64909"/>
    </physiologicalReaction>
</comment>
<evidence type="ECO:0000256" key="18">
    <source>
        <dbReference type="ARBA" id="ARBA00039600"/>
    </source>
</evidence>
<dbReference type="GO" id="GO:0004382">
    <property type="term" value="F:GDP phosphatase activity"/>
    <property type="evidence" value="ECO:0007669"/>
    <property type="project" value="TreeGrafter"/>
</dbReference>
<keyword evidence="48" id="KW-1185">Reference proteome</keyword>
<comment type="catalytic activity">
    <reaction evidence="35">
        <text>CTP + H2O = CDP + phosphate + H(+)</text>
        <dbReference type="Rhea" id="RHEA:29387"/>
        <dbReference type="ChEBI" id="CHEBI:15377"/>
        <dbReference type="ChEBI" id="CHEBI:15378"/>
        <dbReference type="ChEBI" id="CHEBI:37563"/>
        <dbReference type="ChEBI" id="CHEBI:43474"/>
        <dbReference type="ChEBI" id="CHEBI:58069"/>
    </reaction>
    <physiologicalReaction direction="left-to-right" evidence="35">
        <dbReference type="Rhea" id="RHEA:29388"/>
    </physiologicalReaction>
</comment>
<comment type="catalytic activity">
    <reaction evidence="42">
        <text>ADP + H2O = AMP + phosphate + H(+)</text>
        <dbReference type="Rhea" id="RHEA:61436"/>
        <dbReference type="ChEBI" id="CHEBI:15377"/>
        <dbReference type="ChEBI" id="CHEBI:15378"/>
        <dbReference type="ChEBI" id="CHEBI:43474"/>
        <dbReference type="ChEBI" id="CHEBI:456215"/>
        <dbReference type="ChEBI" id="CHEBI:456216"/>
    </reaction>
    <physiologicalReaction direction="left-to-right" evidence="42">
        <dbReference type="Rhea" id="RHEA:61437"/>
    </physiologicalReaction>
</comment>
<evidence type="ECO:0000256" key="28">
    <source>
        <dbReference type="ARBA" id="ARBA00047940"/>
    </source>
</evidence>
<evidence type="ECO:0000256" key="38">
    <source>
        <dbReference type="ARBA" id="ARBA00049315"/>
    </source>
</evidence>
<comment type="catalytic activity">
    <reaction evidence="26">
        <text>UTP + H2O = UDP + phosphate + H(+)</text>
        <dbReference type="Rhea" id="RHEA:64900"/>
        <dbReference type="ChEBI" id="CHEBI:15377"/>
        <dbReference type="ChEBI" id="CHEBI:15378"/>
        <dbReference type="ChEBI" id="CHEBI:43474"/>
        <dbReference type="ChEBI" id="CHEBI:46398"/>
        <dbReference type="ChEBI" id="CHEBI:58223"/>
    </reaction>
    <physiologicalReaction direction="left-to-right" evidence="26">
        <dbReference type="Rhea" id="RHEA:64901"/>
    </physiologicalReaction>
</comment>
<name>A0A2K5UXQ8_MACFA</name>
<evidence type="ECO:0000256" key="2">
    <source>
        <dbReference type="ARBA" id="ARBA00001946"/>
    </source>
</evidence>
<dbReference type="AlphaFoldDB" id="A0A2K5UXQ8"/>
<comment type="subcellular location">
    <subcellularLocation>
        <location evidence="4">Membrane</location>
        <location evidence="4">Caveola</location>
    </subcellularLocation>
    <subcellularLocation>
        <location evidence="3">Membrane</location>
        <topology evidence="3">Multi-pass membrane protein</topology>
    </subcellularLocation>
</comment>
<evidence type="ECO:0000256" key="45">
    <source>
        <dbReference type="RuleBase" id="RU003833"/>
    </source>
</evidence>
<keyword evidence="9 44" id="KW-0547">Nucleotide-binding</keyword>
<evidence type="ECO:0000256" key="44">
    <source>
        <dbReference type="PIRSR" id="PIRSR600407-2"/>
    </source>
</evidence>
<comment type="catalytic activity">
    <reaction evidence="36">
        <text>GTP + H2O = GDP + phosphate + H(+)</text>
        <dbReference type="Rhea" id="RHEA:19669"/>
        <dbReference type="ChEBI" id="CHEBI:15377"/>
        <dbReference type="ChEBI" id="CHEBI:15378"/>
        <dbReference type="ChEBI" id="CHEBI:37565"/>
        <dbReference type="ChEBI" id="CHEBI:43474"/>
        <dbReference type="ChEBI" id="CHEBI:58189"/>
    </reaction>
    <physiologicalReaction direction="left-to-right" evidence="36">
        <dbReference type="Rhea" id="RHEA:19670"/>
    </physiologicalReaction>
</comment>